<dbReference type="AlphaFoldDB" id="A0A3B0UCI3"/>
<dbReference type="EMBL" id="UOER01000635">
    <property type="protein sequence ID" value="VAW26790.1"/>
    <property type="molecule type" value="Genomic_DNA"/>
</dbReference>
<sequence>TFDFETPGTYKIVIKIWDLKGDGTITYEYPFKLKAADDEAFIIQKSEGVSYKNIYLINKSNNKIVGKVLDAKNTYSLIFEGLKGLNNSGKVYPDFSVKIADNNGKLVYNYTHLLQQYETVGIDAKLVEKSLFSNISFKDISIANPYHLTALVKDLKTHNYIQVKSVFELK</sequence>
<name>A0A3B0UCI3_9ZZZZ</name>
<gene>
    <name evidence="1" type="ORF">MNBD_BACTEROID04-732</name>
</gene>
<reference evidence="1" key="1">
    <citation type="submission" date="2018-06" db="EMBL/GenBank/DDBJ databases">
        <authorList>
            <person name="Zhirakovskaya E."/>
        </authorList>
    </citation>
    <scope>NUCLEOTIDE SEQUENCE</scope>
</reference>
<protein>
    <submittedName>
        <fullName evidence="1">Uncharacterized protein</fullName>
    </submittedName>
</protein>
<evidence type="ECO:0000313" key="1">
    <source>
        <dbReference type="EMBL" id="VAW26790.1"/>
    </source>
</evidence>
<feature type="non-terminal residue" evidence="1">
    <location>
        <position position="1"/>
    </location>
</feature>
<organism evidence="1">
    <name type="scientific">hydrothermal vent metagenome</name>
    <dbReference type="NCBI Taxonomy" id="652676"/>
    <lineage>
        <taxon>unclassified sequences</taxon>
        <taxon>metagenomes</taxon>
        <taxon>ecological metagenomes</taxon>
    </lineage>
</organism>
<proteinExistence type="predicted"/>
<accession>A0A3B0UCI3</accession>